<accession>A0A0A9B7H9</accession>
<reference evidence="1" key="2">
    <citation type="journal article" date="2015" name="Data Brief">
        <title>Shoot transcriptome of the giant reed, Arundo donax.</title>
        <authorList>
            <person name="Barrero R.A."/>
            <person name="Guerrero F.D."/>
            <person name="Moolhuijzen P."/>
            <person name="Goolsby J.A."/>
            <person name="Tidwell J."/>
            <person name="Bellgard S.E."/>
            <person name="Bellgard M.I."/>
        </authorList>
    </citation>
    <scope>NUCLEOTIDE SEQUENCE</scope>
    <source>
        <tissue evidence="1">Shoot tissue taken approximately 20 cm above the soil surface</tissue>
    </source>
</reference>
<name>A0A0A9B7H9_ARUDO</name>
<dbReference type="EMBL" id="GBRH01240775">
    <property type="protein sequence ID" value="JAD57120.1"/>
    <property type="molecule type" value="Transcribed_RNA"/>
</dbReference>
<protein>
    <submittedName>
        <fullName evidence="1">Uncharacterized protein</fullName>
    </submittedName>
</protein>
<organism evidence="1">
    <name type="scientific">Arundo donax</name>
    <name type="common">Giant reed</name>
    <name type="synonym">Donax arundinaceus</name>
    <dbReference type="NCBI Taxonomy" id="35708"/>
    <lineage>
        <taxon>Eukaryota</taxon>
        <taxon>Viridiplantae</taxon>
        <taxon>Streptophyta</taxon>
        <taxon>Embryophyta</taxon>
        <taxon>Tracheophyta</taxon>
        <taxon>Spermatophyta</taxon>
        <taxon>Magnoliopsida</taxon>
        <taxon>Liliopsida</taxon>
        <taxon>Poales</taxon>
        <taxon>Poaceae</taxon>
        <taxon>PACMAD clade</taxon>
        <taxon>Arundinoideae</taxon>
        <taxon>Arundineae</taxon>
        <taxon>Arundo</taxon>
    </lineage>
</organism>
<sequence>MRYNYLANIVTYEI</sequence>
<proteinExistence type="predicted"/>
<reference evidence="1" key="1">
    <citation type="submission" date="2014-09" db="EMBL/GenBank/DDBJ databases">
        <authorList>
            <person name="Magalhaes I.L.F."/>
            <person name="Oliveira U."/>
            <person name="Santos F.R."/>
            <person name="Vidigal T.H.D.A."/>
            <person name="Brescovit A.D."/>
            <person name="Santos A.J."/>
        </authorList>
    </citation>
    <scope>NUCLEOTIDE SEQUENCE</scope>
    <source>
        <tissue evidence="1">Shoot tissue taken approximately 20 cm above the soil surface</tissue>
    </source>
</reference>
<evidence type="ECO:0000313" key="1">
    <source>
        <dbReference type="EMBL" id="JAD57120.1"/>
    </source>
</evidence>